<evidence type="ECO:0000313" key="2">
    <source>
        <dbReference type="EMBL" id="TYB31250.1"/>
    </source>
</evidence>
<dbReference type="Proteomes" id="UP000324143">
    <property type="component" value="Unassembled WGS sequence"/>
</dbReference>
<dbReference type="InterPro" id="IPR054485">
    <property type="entry name" value="FlK-like_dom"/>
</dbReference>
<dbReference type="SUPFAM" id="SSF54637">
    <property type="entry name" value="Thioesterase/thiol ester dehydrase-isomerase"/>
    <property type="match status" value="1"/>
</dbReference>
<feature type="domain" description="Fluoroacetyl-CoA-specific thioesterase-like" evidence="1">
    <location>
        <begin position="27"/>
        <end position="118"/>
    </location>
</feature>
<organism evidence="2 3">
    <name type="scientific">Candidatus Mcinerneyibacterium aminivorans</name>
    <dbReference type="NCBI Taxonomy" id="2703815"/>
    <lineage>
        <taxon>Bacteria</taxon>
        <taxon>Candidatus Macinerneyibacteriota</taxon>
        <taxon>Candidatus Mcinerneyibacteria</taxon>
        <taxon>Candidatus Mcinerneyibacteriales</taxon>
        <taxon>Candidatus Mcinerneyibacteriaceae</taxon>
        <taxon>Candidatus Mcinerneyibacterium</taxon>
    </lineage>
</organism>
<keyword evidence="3" id="KW-1185">Reference proteome</keyword>
<gene>
    <name evidence="2" type="ORF">FXF47_05295</name>
</gene>
<dbReference type="InterPro" id="IPR029069">
    <property type="entry name" value="HotDog_dom_sf"/>
</dbReference>
<dbReference type="EMBL" id="VSIX01000045">
    <property type="protein sequence ID" value="TYB31250.1"/>
    <property type="molecule type" value="Genomic_DNA"/>
</dbReference>
<protein>
    <recommendedName>
        <fullName evidence="1">Fluoroacetyl-CoA-specific thioesterase-like domain-containing protein</fullName>
    </recommendedName>
</protein>
<comment type="caution">
    <text evidence="2">The sequence shown here is derived from an EMBL/GenBank/DDBJ whole genome shotgun (WGS) entry which is preliminary data.</text>
</comment>
<evidence type="ECO:0000259" key="1">
    <source>
        <dbReference type="Pfam" id="PF22636"/>
    </source>
</evidence>
<name>A0A5D0MIJ4_9BACT</name>
<sequence length="128" mass="14861">MINLKQNQKFKKEYVIDENLTTDHIGIKVLSTPSMIALIEKSSNEFIQKFLDNKHTTVGTFIEFTHEKPLLENDRIIIKGKITTIEGGKIQLDIKVVKKKNKTIISRGKHHRHVVNKDKFINNLKNEK</sequence>
<dbReference type="PANTHER" id="PTHR36934">
    <property type="entry name" value="BLR0278 PROTEIN"/>
    <property type="match status" value="1"/>
</dbReference>
<reference evidence="2" key="1">
    <citation type="submission" date="2019-08" db="EMBL/GenBank/DDBJ databases">
        <title>Genomic characterization of a novel candidate phylum (ARYD3) from a high temperature, high salinity tertiary oil reservoir in north central Oklahoma, USA.</title>
        <authorList>
            <person name="Youssef N.H."/>
            <person name="Yadav A."/>
            <person name="Elshahed M.S."/>
        </authorList>
    </citation>
    <scope>NUCLEOTIDE SEQUENCE [LARGE SCALE GENOMIC DNA]</scope>
    <source>
        <strain evidence="2">ARYD3</strain>
    </source>
</reference>
<accession>A0A5D0MIJ4</accession>
<dbReference type="PANTHER" id="PTHR36934:SF1">
    <property type="entry name" value="THIOESTERASE DOMAIN-CONTAINING PROTEIN"/>
    <property type="match status" value="1"/>
</dbReference>
<dbReference type="Gene3D" id="3.10.129.10">
    <property type="entry name" value="Hotdog Thioesterase"/>
    <property type="match status" value="1"/>
</dbReference>
<dbReference type="InterPro" id="IPR025540">
    <property type="entry name" value="FlK"/>
</dbReference>
<evidence type="ECO:0000313" key="3">
    <source>
        <dbReference type="Proteomes" id="UP000324143"/>
    </source>
</evidence>
<proteinExistence type="predicted"/>
<dbReference type="AlphaFoldDB" id="A0A5D0MIJ4"/>
<dbReference type="Pfam" id="PF22636">
    <property type="entry name" value="FlK"/>
    <property type="match status" value="1"/>
</dbReference>